<dbReference type="GO" id="GO:0003677">
    <property type="term" value="F:DNA binding"/>
    <property type="evidence" value="ECO:0007669"/>
    <property type="project" value="UniProtKB-KW"/>
</dbReference>
<dbReference type="Pfam" id="PF13191">
    <property type="entry name" value="AAA_16"/>
    <property type="match status" value="1"/>
</dbReference>
<keyword evidence="2" id="KW-0238">DNA-binding</keyword>
<dbReference type="SMART" id="SM00421">
    <property type="entry name" value="HTH_LUXR"/>
    <property type="match status" value="1"/>
</dbReference>
<feature type="domain" description="HTH luxR-type" evidence="5">
    <location>
        <begin position="842"/>
        <end position="907"/>
    </location>
</feature>
<evidence type="ECO:0000259" key="5">
    <source>
        <dbReference type="PROSITE" id="PS50043"/>
    </source>
</evidence>
<dbReference type="Gene3D" id="1.10.10.10">
    <property type="entry name" value="Winged helix-like DNA-binding domain superfamily/Winged helix DNA-binding domain"/>
    <property type="match status" value="1"/>
</dbReference>
<dbReference type="PROSITE" id="PS50043">
    <property type="entry name" value="HTH_LUXR_2"/>
    <property type="match status" value="1"/>
</dbReference>
<dbReference type="CDD" id="cd06170">
    <property type="entry name" value="LuxR_C_like"/>
    <property type="match status" value="1"/>
</dbReference>
<accession>A0A495ET21</accession>
<feature type="region of interest" description="Disordered" evidence="4">
    <location>
        <begin position="1"/>
        <end position="30"/>
    </location>
</feature>
<organism evidence="6 7">
    <name type="scientific">Arthrobacter oryzae</name>
    <dbReference type="NCBI Taxonomy" id="409290"/>
    <lineage>
        <taxon>Bacteria</taxon>
        <taxon>Bacillati</taxon>
        <taxon>Actinomycetota</taxon>
        <taxon>Actinomycetes</taxon>
        <taxon>Micrococcales</taxon>
        <taxon>Micrococcaceae</taxon>
        <taxon>Arthrobacter</taxon>
    </lineage>
</organism>
<dbReference type="PANTHER" id="PTHR44688:SF16">
    <property type="entry name" value="DNA-BINDING TRANSCRIPTIONAL ACTIVATOR DEVR_DOSR"/>
    <property type="match status" value="1"/>
</dbReference>
<dbReference type="InterPro" id="IPR027417">
    <property type="entry name" value="P-loop_NTPase"/>
</dbReference>
<dbReference type="PANTHER" id="PTHR44688">
    <property type="entry name" value="DNA-BINDING TRANSCRIPTIONAL ACTIVATOR DEVR_DOSR"/>
    <property type="match status" value="1"/>
</dbReference>
<dbReference type="Pfam" id="PF00196">
    <property type="entry name" value="GerE"/>
    <property type="match status" value="1"/>
</dbReference>
<dbReference type="InterPro" id="IPR036388">
    <property type="entry name" value="WH-like_DNA-bd_sf"/>
</dbReference>
<gene>
    <name evidence="6" type="ORF">C8D78_2234</name>
</gene>
<evidence type="ECO:0000256" key="1">
    <source>
        <dbReference type="ARBA" id="ARBA00023015"/>
    </source>
</evidence>
<dbReference type="InterPro" id="IPR016032">
    <property type="entry name" value="Sig_transdc_resp-reg_C-effctor"/>
</dbReference>
<dbReference type="Gene3D" id="3.40.50.300">
    <property type="entry name" value="P-loop containing nucleotide triphosphate hydrolases"/>
    <property type="match status" value="1"/>
</dbReference>
<dbReference type="Proteomes" id="UP000276055">
    <property type="component" value="Unassembled WGS sequence"/>
</dbReference>
<dbReference type="SUPFAM" id="SSF46894">
    <property type="entry name" value="C-terminal effector domain of the bipartite response regulators"/>
    <property type="match status" value="1"/>
</dbReference>
<dbReference type="InterPro" id="IPR000792">
    <property type="entry name" value="Tscrpt_reg_LuxR_C"/>
</dbReference>
<dbReference type="OrthoDB" id="3197423at2"/>
<protein>
    <submittedName>
        <fullName evidence="6">AAA ATPase-like protein</fullName>
    </submittedName>
</protein>
<dbReference type="PRINTS" id="PR00038">
    <property type="entry name" value="HTHLUXR"/>
</dbReference>
<evidence type="ECO:0000256" key="2">
    <source>
        <dbReference type="ARBA" id="ARBA00023125"/>
    </source>
</evidence>
<evidence type="ECO:0000313" key="6">
    <source>
        <dbReference type="EMBL" id="RKR19486.1"/>
    </source>
</evidence>
<dbReference type="GO" id="GO:0006355">
    <property type="term" value="P:regulation of DNA-templated transcription"/>
    <property type="evidence" value="ECO:0007669"/>
    <property type="project" value="InterPro"/>
</dbReference>
<dbReference type="AlphaFoldDB" id="A0A495ET21"/>
<reference evidence="6 7" key="1">
    <citation type="submission" date="2018-10" db="EMBL/GenBank/DDBJ databases">
        <title>Genomic Encyclopedia of Type Strains, Phase IV (KMG-IV): sequencing the most valuable type-strain genomes for metagenomic binning, comparative biology and taxonomic classification.</title>
        <authorList>
            <person name="Goeker M."/>
        </authorList>
    </citation>
    <scope>NUCLEOTIDE SEQUENCE [LARGE SCALE GENOMIC DNA]</scope>
    <source>
        <strain evidence="6 7">DSM 25586</strain>
    </source>
</reference>
<dbReference type="SUPFAM" id="SSF52540">
    <property type="entry name" value="P-loop containing nucleoside triphosphate hydrolases"/>
    <property type="match status" value="1"/>
</dbReference>
<name>A0A495ET21_9MICC</name>
<keyword evidence="1" id="KW-0805">Transcription regulation</keyword>
<comment type="caution">
    <text evidence="6">The sequence shown here is derived from an EMBL/GenBank/DDBJ whole genome shotgun (WGS) entry which is preliminary data.</text>
</comment>
<proteinExistence type="predicted"/>
<dbReference type="EMBL" id="RBIR01000004">
    <property type="protein sequence ID" value="RKR19486.1"/>
    <property type="molecule type" value="Genomic_DNA"/>
</dbReference>
<keyword evidence="3" id="KW-0804">Transcription</keyword>
<dbReference type="InterPro" id="IPR041664">
    <property type="entry name" value="AAA_16"/>
</dbReference>
<sequence>MFQQDAGLPAGSGQTEAMFPPQRNGYGRHKDKPFTRQQLVAEVVETLTSGSGCGIVLVGDHGAGKSFIAQRALEQLGNEYLVVQVRGSSISSKLPYGALSVLLNDLDASHLEHPLMVLRGLTQLLRNKSEGRRVVLFVDNAHDLDELSSMMVAQLSAGAHVTLLAACVDMPHVGGDIMGLWKDDLLRRVDLGSFDFAETAATLQHEYGGRFSLTAARALWSASGGNALFLHSLTREQIKLGTVVRQDGVWFLGNGPIALTGEIRDVVKARLNRLGTGQRDVFELLALAGAVPLQTLMLIANPQDMDALQERALIRVTHNHPPMVSVANPVTAGIVASVVPPGRSAELRRRLTAVLQGSDALYAGGATGVAWALDCGEQVSPEVALAAARTANSASDPEAALRFIQEIEGDEPAVPMAVESVSAHLSMNNEESARRILESLDDEAWRELPLAEGTAWQLLRTELEKRSTAPGADPKARLRELSDRLSAETAGQSSTVAAARAHLRLAEAGLAGFQGRYADVLTATEGVDATDLGSEPRLLTASVRCEALAVTGNVVQALALGKQVLAATANVRLTDRAAREIRGRFLLLLLLSAKFKEASVFLEETYASGEPQTRLGGMFEIGQGVLDVYAGRLDDAVSRLQAGRWQLRAQDPDAFAGLATAVCAYASALQGEEETAGLLLGDLPQPGPSAGWLVERLARYFELSAQAELGQRAASIRALMAEADDDADQSALAPALLFLSAAARLGDGQTGQKLGNLSGRVSGQFAALCSRLAEGMREADSDRLLAASKDADASGNAVFARDAARKAVSCANDAGNRIALRIAQRAQQSLDDKFGSPKNGLHSLTTSTLTARECEVAVRAAAGTSNRKIAEQMHVSVRTVEGHLYQVYSKLHVASRSELKDVISTPADSARLG</sequence>
<evidence type="ECO:0000256" key="4">
    <source>
        <dbReference type="SAM" id="MobiDB-lite"/>
    </source>
</evidence>
<evidence type="ECO:0000256" key="3">
    <source>
        <dbReference type="ARBA" id="ARBA00023163"/>
    </source>
</evidence>
<evidence type="ECO:0000313" key="7">
    <source>
        <dbReference type="Proteomes" id="UP000276055"/>
    </source>
</evidence>